<dbReference type="PANTHER" id="PTHR12302:SF3">
    <property type="entry name" value="SERINE_THREONINE-PROTEIN KINASE 31"/>
    <property type="match status" value="1"/>
</dbReference>
<organism evidence="5 6">
    <name type="scientific">Candidatus Collierbacteria bacterium GW2011_GWA2_42_17</name>
    <dbReference type="NCBI Taxonomy" id="1618378"/>
    <lineage>
        <taxon>Bacteria</taxon>
        <taxon>Candidatus Collieribacteriota</taxon>
    </lineage>
</organism>
<dbReference type="EMBL" id="LCDA01000003">
    <property type="protein sequence ID" value="KKS43000.1"/>
    <property type="molecule type" value="Genomic_DNA"/>
</dbReference>
<gene>
    <name evidence="5" type="ORF">UV06_C0003G0001</name>
</gene>
<evidence type="ECO:0000313" key="5">
    <source>
        <dbReference type="EMBL" id="KKS43000.1"/>
    </source>
</evidence>
<keyword evidence="1" id="KW-0540">Nuclease</keyword>
<dbReference type="InterPro" id="IPR035437">
    <property type="entry name" value="SNase_OB-fold_sf"/>
</dbReference>
<keyword evidence="2" id="KW-0255">Endonuclease</keyword>
<protein>
    <submittedName>
        <fullName evidence="5">Nuclease-like protein</fullName>
    </submittedName>
</protein>
<proteinExistence type="predicted"/>
<evidence type="ECO:0000256" key="1">
    <source>
        <dbReference type="ARBA" id="ARBA00022722"/>
    </source>
</evidence>
<evidence type="ECO:0000313" key="6">
    <source>
        <dbReference type="Proteomes" id="UP000033854"/>
    </source>
</evidence>
<evidence type="ECO:0000256" key="3">
    <source>
        <dbReference type="ARBA" id="ARBA00022801"/>
    </source>
</evidence>
<dbReference type="GO" id="GO:0016787">
    <property type="term" value="F:hydrolase activity"/>
    <property type="evidence" value="ECO:0007669"/>
    <property type="project" value="UniProtKB-KW"/>
</dbReference>
<dbReference type="PROSITE" id="PS50830">
    <property type="entry name" value="TNASE_3"/>
    <property type="match status" value="1"/>
</dbReference>
<dbReference type="PANTHER" id="PTHR12302">
    <property type="entry name" value="EBNA2 BINDING PROTEIN P100"/>
    <property type="match status" value="1"/>
</dbReference>
<keyword evidence="3" id="KW-0378">Hydrolase</keyword>
<dbReference type="GO" id="GO:0004519">
    <property type="term" value="F:endonuclease activity"/>
    <property type="evidence" value="ECO:0007669"/>
    <property type="project" value="UniProtKB-KW"/>
</dbReference>
<sequence length="157" mass="18146">MIGIFLAILVLAQIFLAGLRYEKLVFNKIVDGDTFWVTNLRDGSEWKVRLWGVDAPDSKECYFDEATKVLEKELRDKKLIYERQGYDDYGRILAKVYVDGKNIEEILVATGAAVAYDAKEVHDDLKPSKEYFESLKRIEEKAKNERLGVWSKACVRM</sequence>
<dbReference type="SUPFAM" id="SSF50199">
    <property type="entry name" value="Staphylococcal nuclease"/>
    <property type="match status" value="1"/>
</dbReference>
<dbReference type="Pfam" id="PF00565">
    <property type="entry name" value="SNase"/>
    <property type="match status" value="1"/>
</dbReference>
<reference evidence="5 6" key="1">
    <citation type="journal article" date="2015" name="Nature">
        <title>rRNA introns, odd ribosomes, and small enigmatic genomes across a large radiation of phyla.</title>
        <authorList>
            <person name="Brown C.T."/>
            <person name="Hug L.A."/>
            <person name="Thomas B.C."/>
            <person name="Sharon I."/>
            <person name="Castelle C.J."/>
            <person name="Singh A."/>
            <person name="Wilkins M.J."/>
            <person name="Williams K.H."/>
            <person name="Banfield J.F."/>
        </authorList>
    </citation>
    <scope>NUCLEOTIDE SEQUENCE [LARGE SCALE GENOMIC DNA]</scope>
</reference>
<dbReference type="AlphaFoldDB" id="A0A0G0Z2I7"/>
<evidence type="ECO:0000256" key="2">
    <source>
        <dbReference type="ARBA" id="ARBA00022759"/>
    </source>
</evidence>
<evidence type="ECO:0000259" key="4">
    <source>
        <dbReference type="PROSITE" id="PS50830"/>
    </source>
</evidence>
<dbReference type="Gene3D" id="2.40.50.90">
    <property type="match status" value="1"/>
</dbReference>
<name>A0A0G0Z2I7_9BACT</name>
<dbReference type="InterPro" id="IPR016071">
    <property type="entry name" value="Staphylococal_nuclease_OB-fold"/>
</dbReference>
<dbReference type="SMART" id="SM00318">
    <property type="entry name" value="SNc"/>
    <property type="match status" value="1"/>
</dbReference>
<feature type="domain" description="TNase-like" evidence="4">
    <location>
        <begin position="20"/>
        <end position="152"/>
    </location>
</feature>
<accession>A0A0G0Z2I7</accession>
<dbReference type="Proteomes" id="UP000033854">
    <property type="component" value="Unassembled WGS sequence"/>
</dbReference>
<comment type="caution">
    <text evidence="5">The sequence shown here is derived from an EMBL/GenBank/DDBJ whole genome shotgun (WGS) entry which is preliminary data.</text>
</comment>